<evidence type="ECO:0000313" key="3">
    <source>
        <dbReference type="EMBL" id="ANE83078.1"/>
    </source>
</evidence>
<sequence length="543" mass="58994">MRQARRALSGALRLPSPTTDYVVHRRVPIPMRDGVELLADHYQPQTANPAGTLLVRGPYGRRFPFTVLFGSIYATRGYHVVFQSVRGTFGSGGEFTPMVNEIADGADTAAWLREQPWFTGTFATIGLSYLGFTQWALLTDPPPELAAAVITVGPHDFAQSSWGTGSFSLYDFLGWSEMVAHQEDPGRARAVLRQATAGRRVGAATLDLPLGTGGRNLLGDGAPWYESWLQPPQENPEHWRRLSAAAALDRVDVPVLLLSGWQDLFLDQTLDQYRRLRARNVPTAMTIGSWTHTQMMTRGGPRVLRETLGWLDTHLGGAPDTRRSPVHVDIHGAGWVELPDWPPATEHRELYLLAGGRLGDAPSGGAAVTSSFVFHPADPTPTIGGRLLSADGGYRDDSALAARPDVLTCTGERLPADVYSVGVPVLEMAHRCDNPHHDVFVRVSEVDSRGRSQNVSDGFRRFSSAPQSGVVRIELDAVAHRFAAGSRIRVLVAGGSHPRYARNLGTGEPAISGQTLRPATHTITHDTRSRLILPAASVPPSAH</sequence>
<dbReference type="Proteomes" id="UP000077143">
    <property type="component" value="Chromosome"/>
</dbReference>
<reference evidence="3 4" key="1">
    <citation type="submission" date="2016-05" db="EMBL/GenBank/DDBJ databases">
        <title>Complete genome sequence of a phthalic acid esters degrading Mycobacterium sp. YC-RL4.</title>
        <authorList>
            <person name="Ren L."/>
            <person name="Fan S."/>
            <person name="Ruth N."/>
            <person name="Jia Y."/>
            <person name="Wang J."/>
            <person name="Qiao C."/>
        </authorList>
    </citation>
    <scope>NUCLEOTIDE SEQUENCE [LARGE SCALE GENOMIC DNA]</scope>
    <source>
        <strain evidence="3 4">YC-RL4</strain>
    </source>
</reference>
<dbReference type="SUPFAM" id="SSF53474">
    <property type="entry name" value="alpha/beta-Hydrolases"/>
    <property type="match status" value="1"/>
</dbReference>
<evidence type="ECO:0000313" key="4">
    <source>
        <dbReference type="Proteomes" id="UP000077143"/>
    </source>
</evidence>
<feature type="domain" description="Xaa-Pro dipeptidyl-peptidase C-terminal" evidence="2">
    <location>
        <begin position="308"/>
        <end position="532"/>
    </location>
</feature>
<dbReference type="PANTHER" id="PTHR43056">
    <property type="entry name" value="PEPTIDASE S9 PROLYL OLIGOPEPTIDASE"/>
    <property type="match status" value="1"/>
</dbReference>
<dbReference type="PANTHER" id="PTHR43056:SF10">
    <property type="entry name" value="COCE_NOND FAMILY, PUTATIVE (AFU_ORTHOLOGUE AFUA_7G00600)-RELATED"/>
    <property type="match status" value="1"/>
</dbReference>
<accession>A0A172UVU8</accession>
<dbReference type="STRING" id="1682113.A7U43_19270"/>
<dbReference type="KEGG" id="madi:A7U43_19270"/>
<dbReference type="AlphaFoldDB" id="A0A172UVU8"/>
<dbReference type="NCBIfam" id="TIGR00976">
    <property type="entry name" value="CocE_NonD"/>
    <property type="match status" value="1"/>
</dbReference>
<keyword evidence="1 3" id="KW-0378">Hydrolase</keyword>
<dbReference type="SMART" id="SM00939">
    <property type="entry name" value="PepX_C"/>
    <property type="match status" value="1"/>
</dbReference>
<dbReference type="EMBL" id="CP015596">
    <property type="protein sequence ID" value="ANE83078.1"/>
    <property type="molecule type" value="Genomic_DNA"/>
</dbReference>
<dbReference type="Pfam" id="PF08530">
    <property type="entry name" value="PepX_C"/>
    <property type="match status" value="1"/>
</dbReference>
<dbReference type="InterPro" id="IPR005674">
    <property type="entry name" value="CocE/Ser_esterase"/>
</dbReference>
<dbReference type="Gene3D" id="2.60.120.260">
    <property type="entry name" value="Galactose-binding domain-like"/>
    <property type="match status" value="1"/>
</dbReference>
<dbReference type="Gene3D" id="3.40.50.1820">
    <property type="entry name" value="alpha/beta hydrolase"/>
    <property type="match status" value="1"/>
</dbReference>
<dbReference type="Gene3D" id="1.10.3020.10">
    <property type="entry name" value="alpha-amino acid ester hydrolase ( Helical cap domain)"/>
    <property type="match status" value="1"/>
</dbReference>
<organism evidence="3 4">
    <name type="scientific">Mycobacterium adipatum</name>
    <dbReference type="NCBI Taxonomy" id="1682113"/>
    <lineage>
        <taxon>Bacteria</taxon>
        <taxon>Bacillati</taxon>
        <taxon>Actinomycetota</taxon>
        <taxon>Actinomycetes</taxon>
        <taxon>Mycobacteriales</taxon>
        <taxon>Mycobacteriaceae</taxon>
        <taxon>Mycobacterium</taxon>
    </lineage>
</organism>
<dbReference type="GO" id="GO:0008239">
    <property type="term" value="F:dipeptidyl-peptidase activity"/>
    <property type="evidence" value="ECO:0007669"/>
    <property type="project" value="InterPro"/>
</dbReference>
<dbReference type="InterPro" id="IPR008979">
    <property type="entry name" value="Galactose-bd-like_sf"/>
</dbReference>
<dbReference type="InterPro" id="IPR000383">
    <property type="entry name" value="Xaa-Pro-like_dom"/>
</dbReference>
<dbReference type="InterPro" id="IPR050585">
    <property type="entry name" value="Xaa-Pro_dipeptidyl-ppase/CocE"/>
</dbReference>
<dbReference type="InterPro" id="IPR029058">
    <property type="entry name" value="AB_hydrolase_fold"/>
</dbReference>
<protein>
    <submittedName>
        <fullName evidence="3">Hydrolase</fullName>
    </submittedName>
</protein>
<dbReference type="Pfam" id="PF02129">
    <property type="entry name" value="Peptidase_S15"/>
    <property type="match status" value="1"/>
</dbReference>
<evidence type="ECO:0000256" key="1">
    <source>
        <dbReference type="ARBA" id="ARBA00022801"/>
    </source>
</evidence>
<keyword evidence="4" id="KW-1185">Reference proteome</keyword>
<gene>
    <name evidence="3" type="ORF">A7U43_19270</name>
</gene>
<name>A0A172UVU8_9MYCO</name>
<evidence type="ECO:0000259" key="2">
    <source>
        <dbReference type="SMART" id="SM00939"/>
    </source>
</evidence>
<dbReference type="InterPro" id="IPR013736">
    <property type="entry name" value="Xaa-Pro_dipept_C"/>
</dbReference>
<dbReference type="SUPFAM" id="SSF49785">
    <property type="entry name" value="Galactose-binding domain-like"/>
    <property type="match status" value="1"/>
</dbReference>
<proteinExistence type="predicted"/>